<sequence>MRSVTLVKSQGRSPKPSSPSPTDEESVTIGVFAIMVRRALVGSPWPFPWLESTSDAARVQQLQPPTPPPPPPTQFKHVALLATHFGGAIAGLSPTTGSRSLPVRDR</sequence>
<proteinExistence type="predicted"/>
<dbReference type="RefSeq" id="XP_003665920.1">
    <property type="nucleotide sequence ID" value="XM_003665872.1"/>
</dbReference>
<dbReference type="KEGG" id="mtm:MYCTH_2129802"/>
<name>G2QL43_THET4</name>
<dbReference type="Proteomes" id="UP000007322">
    <property type="component" value="Chromosome 6"/>
</dbReference>
<gene>
    <name evidence="2" type="ORF">MYCTH_2129802</name>
</gene>
<evidence type="ECO:0000313" key="2">
    <source>
        <dbReference type="EMBL" id="AEO60675.1"/>
    </source>
</evidence>
<evidence type="ECO:0000256" key="1">
    <source>
        <dbReference type="SAM" id="MobiDB-lite"/>
    </source>
</evidence>
<dbReference type="VEuPathDB" id="FungiDB:MYCTH_2129802"/>
<keyword evidence="3" id="KW-1185">Reference proteome</keyword>
<evidence type="ECO:0000313" key="3">
    <source>
        <dbReference type="Proteomes" id="UP000007322"/>
    </source>
</evidence>
<dbReference type="HOGENOM" id="CLU_2225012_0_0_1"/>
<accession>G2QL43</accession>
<organism evidence="2 3">
    <name type="scientific">Thermothelomyces thermophilus (strain ATCC 42464 / BCRC 31852 / DSM 1799)</name>
    <name type="common">Sporotrichum thermophile</name>
    <dbReference type="NCBI Taxonomy" id="573729"/>
    <lineage>
        <taxon>Eukaryota</taxon>
        <taxon>Fungi</taxon>
        <taxon>Dikarya</taxon>
        <taxon>Ascomycota</taxon>
        <taxon>Pezizomycotina</taxon>
        <taxon>Sordariomycetes</taxon>
        <taxon>Sordariomycetidae</taxon>
        <taxon>Sordariales</taxon>
        <taxon>Chaetomiaceae</taxon>
        <taxon>Thermothelomyces</taxon>
    </lineage>
</organism>
<feature type="region of interest" description="Disordered" evidence="1">
    <location>
        <begin position="1"/>
        <end position="26"/>
    </location>
</feature>
<dbReference type="InParanoid" id="G2QL43"/>
<dbReference type="AlphaFoldDB" id="G2QL43"/>
<feature type="compositionally biased region" description="Polar residues" evidence="1">
    <location>
        <begin position="1"/>
        <end position="12"/>
    </location>
</feature>
<reference evidence="2 3" key="1">
    <citation type="journal article" date="2011" name="Nat. Biotechnol.">
        <title>Comparative genomic analysis of the thermophilic biomass-degrading fungi Myceliophthora thermophila and Thielavia terrestris.</title>
        <authorList>
            <person name="Berka R.M."/>
            <person name="Grigoriev I.V."/>
            <person name="Otillar R."/>
            <person name="Salamov A."/>
            <person name="Grimwood J."/>
            <person name="Reid I."/>
            <person name="Ishmael N."/>
            <person name="John T."/>
            <person name="Darmond C."/>
            <person name="Moisan M.-C."/>
            <person name="Henrissat B."/>
            <person name="Coutinho P.M."/>
            <person name="Lombard V."/>
            <person name="Natvig D.O."/>
            <person name="Lindquist E."/>
            <person name="Schmutz J."/>
            <person name="Lucas S."/>
            <person name="Harris P."/>
            <person name="Powlowski J."/>
            <person name="Bellemare A."/>
            <person name="Taylor D."/>
            <person name="Butler G."/>
            <person name="de Vries R.P."/>
            <person name="Allijn I.E."/>
            <person name="van den Brink J."/>
            <person name="Ushinsky S."/>
            <person name="Storms R."/>
            <person name="Powell A.J."/>
            <person name="Paulsen I.T."/>
            <person name="Elbourne L.D.H."/>
            <person name="Baker S.E."/>
            <person name="Magnuson J."/>
            <person name="LaBoissiere S."/>
            <person name="Clutterbuck A.J."/>
            <person name="Martinez D."/>
            <person name="Wogulis M."/>
            <person name="de Leon A.L."/>
            <person name="Rey M.W."/>
            <person name="Tsang A."/>
        </authorList>
    </citation>
    <scope>NUCLEOTIDE SEQUENCE [LARGE SCALE GENOMIC DNA]</scope>
    <source>
        <strain evidence="3">ATCC 42464 / BCRC 31852 / DSM 1799</strain>
    </source>
</reference>
<protein>
    <submittedName>
        <fullName evidence="2">Uncharacterized protein</fullName>
    </submittedName>
</protein>
<dbReference type="EMBL" id="CP003007">
    <property type="protein sequence ID" value="AEO60675.1"/>
    <property type="molecule type" value="Genomic_DNA"/>
</dbReference>
<dbReference type="GeneID" id="11513823"/>